<evidence type="ECO:0000259" key="1">
    <source>
        <dbReference type="Pfam" id="PF02742"/>
    </source>
</evidence>
<keyword evidence="3" id="KW-1185">Reference proteome</keyword>
<dbReference type="GO" id="GO:0046983">
    <property type="term" value="F:protein dimerization activity"/>
    <property type="evidence" value="ECO:0007669"/>
    <property type="project" value="InterPro"/>
</dbReference>
<accession>A0A1M5XX57</accession>
<dbReference type="Gene3D" id="1.10.60.10">
    <property type="entry name" value="Iron dependent repressor, metal binding and dimerisation domain"/>
    <property type="match status" value="1"/>
</dbReference>
<dbReference type="PANTHER" id="PTHR33238:SF7">
    <property type="entry name" value="IRON-DEPENDENT TRANSCRIPTIONAL REGULATOR"/>
    <property type="match status" value="1"/>
</dbReference>
<organism evidence="2 3">
    <name type="scientific">Clostridium grantii DSM 8605</name>
    <dbReference type="NCBI Taxonomy" id="1121316"/>
    <lineage>
        <taxon>Bacteria</taxon>
        <taxon>Bacillati</taxon>
        <taxon>Bacillota</taxon>
        <taxon>Clostridia</taxon>
        <taxon>Eubacteriales</taxon>
        <taxon>Clostridiaceae</taxon>
        <taxon>Clostridium</taxon>
    </lineage>
</organism>
<dbReference type="STRING" id="1121316.SAMN02745207_03991"/>
<dbReference type="InterPro" id="IPR036421">
    <property type="entry name" value="Fe_dep_repressor_sf"/>
</dbReference>
<dbReference type="Pfam" id="PF02742">
    <property type="entry name" value="Fe_dep_repr_C"/>
    <property type="match status" value="1"/>
</dbReference>
<sequence>MRILKENGYITVDSHNHIELTSKGLKIATEMRERHNILAHFFVLLGVDEETAQHDACRIEHVISKNTFEKIKEHISKM</sequence>
<dbReference type="EMBL" id="FQXM01000039">
    <property type="protein sequence ID" value="SHI04128.1"/>
    <property type="molecule type" value="Genomic_DNA"/>
</dbReference>
<name>A0A1M5XX57_9CLOT</name>
<protein>
    <submittedName>
        <fullName evidence="2">Iron dependent repressor, metal binding and dimerisation domain</fullName>
    </submittedName>
</protein>
<dbReference type="GO" id="GO:0046914">
    <property type="term" value="F:transition metal ion binding"/>
    <property type="evidence" value="ECO:0007669"/>
    <property type="project" value="InterPro"/>
</dbReference>
<dbReference type="PANTHER" id="PTHR33238">
    <property type="entry name" value="IRON (METAL) DEPENDENT REPRESSOR, DTXR FAMILY"/>
    <property type="match status" value="1"/>
</dbReference>
<gene>
    <name evidence="2" type="ORF">SAMN02745207_03991</name>
</gene>
<feature type="domain" description="Iron dependent repressor metal binding and dimerisation" evidence="1">
    <location>
        <begin position="21"/>
        <end position="76"/>
    </location>
</feature>
<dbReference type="Proteomes" id="UP000184447">
    <property type="component" value="Unassembled WGS sequence"/>
</dbReference>
<dbReference type="SMART" id="SM00529">
    <property type="entry name" value="HTH_DTXR"/>
    <property type="match status" value="1"/>
</dbReference>
<evidence type="ECO:0000313" key="2">
    <source>
        <dbReference type="EMBL" id="SHI04128.1"/>
    </source>
</evidence>
<dbReference type="GO" id="GO:0003700">
    <property type="term" value="F:DNA-binding transcription factor activity"/>
    <property type="evidence" value="ECO:0007669"/>
    <property type="project" value="InterPro"/>
</dbReference>
<dbReference type="InterPro" id="IPR001367">
    <property type="entry name" value="Fe_dep_repressor"/>
</dbReference>
<reference evidence="2 3" key="1">
    <citation type="submission" date="2016-11" db="EMBL/GenBank/DDBJ databases">
        <authorList>
            <person name="Jaros S."/>
            <person name="Januszkiewicz K."/>
            <person name="Wedrychowicz H."/>
        </authorList>
    </citation>
    <scope>NUCLEOTIDE SEQUENCE [LARGE SCALE GENOMIC DNA]</scope>
    <source>
        <strain evidence="2 3">DSM 8605</strain>
    </source>
</reference>
<dbReference type="InterPro" id="IPR022689">
    <property type="entry name" value="Iron_dep_repressor"/>
</dbReference>
<dbReference type="SUPFAM" id="SSF47979">
    <property type="entry name" value="Iron-dependent repressor protein, dimerization domain"/>
    <property type="match status" value="1"/>
</dbReference>
<dbReference type="InterPro" id="IPR050536">
    <property type="entry name" value="DtxR_MntR_Metal-Reg"/>
</dbReference>
<dbReference type="RefSeq" id="WP_073340797.1">
    <property type="nucleotide sequence ID" value="NZ_FQXM01000039.1"/>
</dbReference>
<evidence type="ECO:0000313" key="3">
    <source>
        <dbReference type="Proteomes" id="UP000184447"/>
    </source>
</evidence>
<dbReference type="AlphaFoldDB" id="A0A1M5XX57"/>
<proteinExistence type="predicted"/>